<gene>
    <name evidence="1" type="ORF">BcepNY3gene32</name>
</gene>
<dbReference type="RefSeq" id="YP_001294870.1">
    <property type="nucleotide sequence ID" value="NC_009604.1"/>
</dbReference>
<sequence length="422" mass="43584">MTTTNVPQPTFTPTGLQLAGEQAILAGVQADQVAAFATAGKTLSTELTTPQGQLASSEAFIVAAWQALFAQLIANVDPLTSSGAYQDALGRIYFMTRNPAVAATIPGVVVTGTPGVTAAAGTLQARSPDGSLWSNQTDVTYDATTGNATVTYVAAVAGVGPVATPNTLKIYQQVNGWLGIANPNGSVAGVDVESRSEFETRRQESVSIGGIGQAANVRAAVLAVPGVTDCYVYNNGSDSAINYGATNYPIPAHSVAISVTGGADADVALAINSKLDCGCGFSGQGTTTVTVMDSINYPPPYPQYPVRFVRPPTVEVYFNVQVAQLPNVPATYIQDIQKAIVAAFVSGFSTDDGKITLSRARIGMQLIGAAYKPVVAVLDPNLIPVNIFIGTHANPTGESITMGIDQQPTIANLNISVSQIAV</sequence>
<proteinExistence type="predicted"/>
<organism evidence="1 2">
    <name type="scientific">Burkholderia phage BcepNY3</name>
    <dbReference type="NCBI Taxonomy" id="2881397"/>
    <lineage>
        <taxon>Viruses</taxon>
        <taxon>Duplodnaviria</taxon>
        <taxon>Heunggongvirae</taxon>
        <taxon>Uroviricota</taxon>
        <taxon>Caudoviricetes</taxon>
        <taxon>Naesvirus</taxon>
        <taxon>Naesvirus bcepNY3</taxon>
    </lineage>
</organism>
<name>A6N3E0_9CAUD</name>
<dbReference type="KEGG" id="vg:5291027"/>
<protein>
    <submittedName>
        <fullName evidence="1">BcepNY3gp32</fullName>
    </submittedName>
</protein>
<dbReference type="EMBL" id="EF602154">
    <property type="protein sequence ID" value="ABR10567.1"/>
    <property type="molecule type" value="Genomic_DNA"/>
</dbReference>
<reference evidence="1 2" key="1">
    <citation type="submission" date="2007-05" db="EMBL/GenBank/DDBJ databases">
        <title>Complete genomic sequence of phage BcepNY3, a new member of the Burkholderia phage Bcep781 family.</title>
        <authorList>
            <person name="Summer E.J."/>
            <person name="Orchard R.C."/>
            <person name="Attenhofer K."/>
            <person name="Coffey A."/>
            <person name="Gill J.J."/>
            <person name="Gonzalez C.F."/>
            <person name="Young R."/>
        </authorList>
    </citation>
    <scope>NUCLEOTIDE SEQUENCE [LARGE SCALE GENOMIC DNA]</scope>
</reference>
<evidence type="ECO:0000313" key="1">
    <source>
        <dbReference type="EMBL" id="ABR10567.1"/>
    </source>
</evidence>
<keyword evidence="2" id="KW-1185">Reference proteome</keyword>
<evidence type="ECO:0000313" key="2">
    <source>
        <dbReference type="Proteomes" id="UP000001998"/>
    </source>
</evidence>
<accession>A6N3E0</accession>
<dbReference type="GeneID" id="5291027"/>
<dbReference type="Proteomes" id="UP000001998">
    <property type="component" value="Segment"/>
</dbReference>